<dbReference type="InterPro" id="IPR029068">
    <property type="entry name" value="Glyas_Bleomycin-R_OHBP_Dase"/>
</dbReference>
<sequence length="130" mass="14214">MTRAFPSLRQILLLQRDVPRAAAFYERALGLRIAVCTETFAELALDSRGADSTTGNAPTLALQRAEHESQLQTGYTPILHFEVDDVQTRVNAALTLGGRLDGKIQYETHGAVACVRTPDGHMIGMYQSTP</sequence>
<evidence type="ECO:0000259" key="1">
    <source>
        <dbReference type="PROSITE" id="PS51819"/>
    </source>
</evidence>
<dbReference type="RefSeq" id="XP_001418819.1">
    <property type="nucleotide sequence ID" value="XM_001418782.1"/>
</dbReference>
<dbReference type="Gene3D" id="3.10.180.10">
    <property type="entry name" value="2,3-Dihydroxybiphenyl 1,2-Dioxygenase, domain 1"/>
    <property type="match status" value="1"/>
</dbReference>
<dbReference type="eggNOG" id="ENOG502RZ76">
    <property type="taxonomic scope" value="Eukaryota"/>
</dbReference>
<dbReference type="OMA" id="NDHVMQK"/>
<protein>
    <recommendedName>
        <fullName evidence="1">VOC domain-containing protein</fullName>
    </recommendedName>
</protein>
<dbReference type="Pfam" id="PF18029">
    <property type="entry name" value="Glyoxalase_6"/>
    <property type="match status" value="1"/>
</dbReference>
<dbReference type="OrthoDB" id="10267381at2759"/>
<feature type="domain" description="VOC" evidence="1">
    <location>
        <begin position="7"/>
        <end position="128"/>
    </location>
</feature>
<dbReference type="PANTHER" id="PTHR33993">
    <property type="entry name" value="GLYOXALASE-RELATED"/>
    <property type="match status" value="1"/>
</dbReference>
<organism evidence="2 3">
    <name type="scientific">Ostreococcus lucimarinus (strain CCE9901)</name>
    <dbReference type="NCBI Taxonomy" id="436017"/>
    <lineage>
        <taxon>Eukaryota</taxon>
        <taxon>Viridiplantae</taxon>
        <taxon>Chlorophyta</taxon>
        <taxon>Mamiellophyceae</taxon>
        <taxon>Mamiellales</taxon>
        <taxon>Bathycoccaceae</taxon>
        <taxon>Ostreococcus</taxon>
    </lineage>
</organism>
<name>A4RZM0_OSTLU</name>
<dbReference type="AlphaFoldDB" id="A4RZM0"/>
<proteinExistence type="predicted"/>
<dbReference type="InterPro" id="IPR041581">
    <property type="entry name" value="Glyoxalase_6"/>
</dbReference>
<dbReference type="Gramene" id="ABO97112">
    <property type="protein sequence ID" value="ABO97112"/>
    <property type="gene ID" value="OSTLU_35741"/>
</dbReference>
<dbReference type="EMBL" id="CP000587">
    <property type="protein sequence ID" value="ABO97112.1"/>
    <property type="molecule type" value="Genomic_DNA"/>
</dbReference>
<evidence type="ECO:0000313" key="3">
    <source>
        <dbReference type="Proteomes" id="UP000001568"/>
    </source>
</evidence>
<dbReference type="PROSITE" id="PS51819">
    <property type="entry name" value="VOC"/>
    <property type="match status" value="1"/>
</dbReference>
<evidence type="ECO:0000313" key="2">
    <source>
        <dbReference type="EMBL" id="ABO97112.1"/>
    </source>
</evidence>
<dbReference type="InterPro" id="IPR037523">
    <property type="entry name" value="VOC_core"/>
</dbReference>
<dbReference type="PANTHER" id="PTHR33993:SF14">
    <property type="entry name" value="GB|AAF24581.1"/>
    <property type="match status" value="1"/>
</dbReference>
<accession>A4RZM0</accession>
<dbReference type="Proteomes" id="UP000001568">
    <property type="component" value="Chromosome 7"/>
</dbReference>
<reference evidence="2 3" key="1">
    <citation type="journal article" date="2007" name="Proc. Natl. Acad. Sci. U.S.A.">
        <title>The tiny eukaryote Ostreococcus provides genomic insights into the paradox of plankton speciation.</title>
        <authorList>
            <person name="Palenik B."/>
            <person name="Grimwood J."/>
            <person name="Aerts A."/>
            <person name="Rouze P."/>
            <person name="Salamov A."/>
            <person name="Putnam N."/>
            <person name="Dupont C."/>
            <person name="Jorgensen R."/>
            <person name="Derelle E."/>
            <person name="Rombauts S."/>
            <person name="Zhou K."/>
            <person name="Otillar R."/>
            <person name="Merchant S.S."/>
            <person name="Podell S."/>
            <person name="Gaasterland T."/>
            <person name="Napoli C."/>
            <person name="Gendler K."/>
            <person name="Manuell A."/>
            <person name="Tai V."/>
            <person name="Vallon O."/>
            <person name="Piganeau G."/>
            <person name="Jancek S."/>
            <person name="Heijde M."/>
            <person name="Jabbari K."/>
            <person name="Bowler C."/>
            <person name="Lohr M."/>
            <person name="Robbens S."/>
            <person name="Werner G."/>
            <person name="Dubchak I."/>
            <person name="Pazour G.J."/>
            <person name="Ren Q."/>
            <person name="Paulsen I."/>
            <person name="Delwiche C."/>
            <person name="Schmutz J."/>
            <person name="Rokhsar D."/>
            <person name="Van de Peer Y."/>
            <person name="Moreau H."/>
            <person name="Grigoriev I.V."/>
        </authorList>
    </citation>
    <scope>NUCLEOTIDE SEQUENCE [LARGE SCALE GENOMIC DNA]</scope>
    <source>
        <strain evidence="2 3">CCE9901</strain>
    </source>
</reference>
<keyword evidence="3" id="KW-1185">Reference proteome</keyword>
<dbReference type="InterPro" id="IPR052164">
    <property type="entry name" value="Anthracycline_SecMetBiosynth"/>
</dbReference>
<dbReference type="GeneID" id="5002915"/>
<dbReference type="HOGENOM" id="CLU_046006_10_7_1"/>
<gene>
    <name evidence="2" type="ORF">OSTLU_35741</name>
</gene>
<dbReference type="SUPFAM" id="SSF54593">
    <property type="entry name" value="Glyoxalase/Bleomycin resistance protein/Dihydroxybiphenyl dioxygenase"/>
    <property type="match status" value="1"/>
</dbReference>
<dbReference type="KEGG" id="olu:OSTLU_35741"/>